<dbReference type="EMBL" id="ML996568">
    <property type="protein sequence ID" value="KAF2760182.1"/>
    <property type="molecule type" value="Genomic_DNA"/>
</dbReference>
<feature type="region of interest" description="Disordered" evidence="1">
    <location>
        <begin position="228"/>
        <end position="247"/>
    </location>
</feature>
<proteinExistence type="predicted"/>
<protein>
    <submittedName>
        <fullName evidence="2">Uncharacterized protein</fullName>
    </submittedName>
</protein>
<feature type="region of interest" description="Disordered" evidence="1">
    <location>
        <begin position="99"/>
        <end position="119"/>
    </location>
</feature>
<organism evidence="2 3">
    <name type="scientific">Pseudovirgaria hyperparasitica</name>
    <dbReference type="NCBI Taxonomy" id="470096"/>
    <lineage>
        <taxon>Eukaryota</taxon>
        <taxon>Fungi</taxon>
        <taxon>Dikarya</taxon>
        <taxon>Ascomycota</taxon>
        <taxon>Pezizomycotina</taxon>
        <taxon>Dothideomycetes</taxon>
        <taxon>Dothideomycetes incertae sedis</taxon>
        <taxon>Acrospermales</taxon>
        <taxon>Acrospermaceae</taxon>
        <taxon>Pseudovirgaria</taxon>
    </lineage>
</organism>
<evidence type="ECO:0000313" key="3">
    <source>
        <dbReference type="Proteomes" id="UP000799437"/>
    </source>
</evidence>
<evidence type="ECO:0000256" key="1">
    <source>
        <dbReference type="SAM" id="MobiDB-lite"/>
    </source>
</evidence>
<feature type="compositionally biased region" description="Low complexity" evidence="1">
    <location>
        <begin position="15"/>
        <end position="35"/>
    </location>
</feature>
<dbReference type="Proteomes" id="UP000799437">
    <property type="component" value="Unassembled WGS sequence"/>
</dbReference>
<keyword evidence="3" id="KW-1185">Reference proteome</keyword>
<name>A0A6A6WBG9_9PEZI</name>
<dbReference type="GeneID" id="54484585"/>
<sequence>MQPNLPLHAAPGPRTVYDPTTTTTPRASFTTKTTPIKPSRTLTPPYPPKLPSHILTHHDQTGGNFQCILALTTSNSSSSSTHLLAILAAHFDRAIHLSTSTSTTTTHQPPSIPRGRTNSGRAIESLHHHHQHNNTPSSTSARILDLGAESVDLIVVHDDGDEFSHTDTDIASAPWWRAISRVLRTSGTVAIWRVDRAYCYPLPTTTVRCEEVQRLLFRLEDLRRGVWDSSSGNDGSGSNASGGHRDRDRYTGIPMPWQYAGLETPFDKYAMQRMVWNARGEADALGEYFAGIESRRLDEWEHLLRTTIATKTTTKSDNDSNTAHVIASTFAQLRDVLGEGVEEISMVGPTALVTMKKIWWYTTRLY</sequence>
<feature type="region of interest" description="Disordered" evidence="1">
    <location>
        <begin position="1"/>
        <end position="45"/>
    </location>
</feature>
<dbReference type="AlphaFoldDB" id="A0A6A6WBG9"/>
<reference evidence="2" key="1">
    <citation type="journal article" date="2020" name="Stud. Mycol.">
        <title>101 Dothideomycetes genomes: a test case for predicting lifestyles and emergence of pathogens.</title>
        <authorList>
            <person name="Haridas S."/>
            <person name="Albert R."/>
            <person name="Binder M."/>
            <person name="Bloem J."/>
            <person name="Labutti K."/>
            <person name="Salamov A."/>
            <person name="Andreopoulos B."/>
            <person name="Baker S."/>
            <person name="Barry K."/>
            <person name="Bills G."/>
            <person name="Bluhm B."/>
            <person name="Cannon C."/>
            <person name="Castanera R."/>
            <person name="Culley D."/>
            <person name="Daum C."/>
            <person name="Ezra D."/>
            <person name="Gonzalez J."/>
            <person name="Henrissat B."/>
            <person name="Kuo A."/>
            <person name="Liang C."/>
            <person name="Lipzen A."/>
            <person name="Lutzoni F."/>
            <person name="Magnuson J."/>
            <person name="Mondo S."/>
            <person name="Nolan M."/>
            <person name="Ohm R."/>
            <person name="Pangilinan J."/>
            <person name="Park H.-J."/>
            <person name="Ramirez L."/>
            <person name="Alfaro M."/>
            <person name="Sun H."/>
            <person name="Tritt A."/>
            <person name="Yoshinaga Y."/>
            <person name="Zwiers L.-H."/>
            <person name="Turgeon B."/>
            <person name="Goodwin S."/>
            <person name="Spatafora J."/>
            <person name="Crous P."/>
            <person name="Grigoriev I."/>
        </authorList>
    </citation>
    <scope>NUCLEOTIDE SEQUENCE</scope>
    <source>
        <strain evidence="2">CBS 121739</strain>
    </source>
</reference>
<gene>
    <name evidence="2" type="ORF">EJ05DRAFT_474083</name>
</gene>
<feature type="compositionally biased region" description="Low complexity" evidence="1">
    <location>
        <begin position="228"/>
        <end position="242"/>
    </location>
</feature>
<dbReference type="RefSeq" id="XP_033602633.1">
    <property type="nucleotide sequence ID" value="XM_033743531.1"/>
</dbReference>
<accession>A0A6A6WBG9</accession>
<evidence type="ECO:0000313" key="2">
    <source>
        <dbReference type="EMBL" id="KAF2760182.1"/>
    </source>
</evidence>